<dbReference type="PANTHER" id="PTHR38795">
    <property type="entry name" value="DUF6604 DOMAIN-CONTAINING PROTEIN"/>
    <property type="match status" value="1"/>
</dbReference>
<feature type="region of interest" description="Disordered" evidence="1">
    <location>
        <begin position="168"/>
        <end position="210"/>
    </location>
</feature>
<name>A0A0C3B0F0_SERVB</name>
<evidence type="ECO:0000256" key="2">
    <source>
        <dbReference type="SAM" id="SignalP"/>
    </source>
</evidence>
<keyword evidence="2" id="KW-0732">Signal</keyword>
<dbReference type="STRING" id="933852.A0A0C3B0F0"/>
<dbReference type="PANTHER" id="PTHR38795:SF1">
    <property type="entry name" value="DUF6604 DOMAIN-CONTAINING PROTEIN"/>
    <property type="match status" value="1"/>
</dbReference>
<evidence type="ECO:0000259" key="3">
    <source>
        <dbReference type="Pfam" id="PF20253"/>
    </source>
</evidence>
<accession>A0A0C3B0F0</accession>
<keyword evidence="5" id="KW-1185">Reference proteome</keyword>
<evidence type="ECO:0000313" key="5">
    <source>
        <dbReference type="Proteomes" id="UP000054097"/>
    </source>
</evidence>
<dbReference type="HOGENOM" id="CLU_316907_0_0_1"/>
<sequence>MCAGLYDRSLSLLTILLTPALLMVKAPTIIKVDTVRAAHRNANRSSKPTVADFERFAVYIADCPRYGREKVPRSILNCLYKIIQRRSEASLFYSQRADSDISSNQTHVHFIRVLERMFDTLGGDTWIQDHLDQRREQVRKMEEQTSVPLCDKPPVPNRFFAFTPHSEDPWSLSDDEEDENDSWLPDQSSSSDSKPGKGRRRRSSATARQSKKRFWNSFPDFSLGEDESDERFTQFCFFDDLNMLRKHVGCIWNEWAAEPTLKGLVVAATATDVAVRVAEDLESRFIGHDPSLTGVDAQSMQEALLSFDGMVRASEDWTIGIMNPYYAAMSETKTDTMAGHVVESQALTRVVRTGLPNRDTWNVDTHSKDSSENATETHQYWGPFMSRMAGEMSASSSHPLLHPGESTLTQLMRGGPSLNTRNYISDDVVRRPRLKALVESVDSMGLEDTSETTPTESGAAGNQSTILSTSAMPKPCLIFAAQVYLDIDRITLGVDFPYQHAVTLLGKKIYTYMNWLSCQTLKRHIKTLALTPTMDIFPVTADMPEVRDRGPYASMSLAPRGIWQEGMGDFGRIVGVKISRDVGAEVTRGTIARVNPNRDATLSPWSWGSRAMHILAESLRFGAKAYNEGGMFITVAHIYNAFRETCPSLSKWTHMESFLAIHGDDIFNGRRPTKQQAQCNSPEFFYNRWRLRMGLSVHEFSKGKKTGQFTKRQKGGSSRSNYSTHGCQVANPEVYGPTLSLQRPKLGSSRNTDGISKDVLAVRLVEKKMHLDAESMKLLSGTNSHNHAIDLGYLVTTTKERLEDDMAKMSRNLFAMEAFCQRVIERVINSVPREVIDGFLESCGVTIGGAESSRWEIRENLPVFAASVLLLLETYHPLQLAWLDAFAAIAEENEDAGFVLLHKEAVLPSVDPARVEEVVE</sequence>
<feature type="signal peptide" evidence="2">
    <location>
        <begin position="1"/>
        <end position="22"/>
    </location>
</feature>
<organism evidence="4 5">
    <name type="scientific">Serendipita vermifera MAFF 305830</name>
    <dbReference type="NCBI Taxonomy" id="933852"/>
    <lineage>
        <taxon>Eukaryota</taxon>
        <taxon>Fungi</taxon>
        <taxon>Dikarya</taxon>
        <taxon>Basidiomycota</taxon>
        <taxon>Agaricomycotina</taxon>
        <taxon>Agaricomycetes</taxon>
        <taxon>Sebacinales</taxon>
        <taxon>Serendipitaceae</taxon>
        <taxon>Serendipita</taxon>
    </lineage>
</organism>
<dbReference type="OrthoDB" id="5339038at2759"/>
<reference evidence="5" key="2">
    <citation type="submission" date="2015-01" db="EMBL/GenBank/DDBJ databases">
        <title>Evolutionary Origins and Diversification of the Mycorrhizal Mutualists.</title>
        <authorList>
            <consortium name="DOE Joint Genome Institute"/>
            <consortium name="Mycorrhizal Genomics Consortium"/>
            <person name="Kohler A."/>
            <person name="Kuo A."/>
            <person name="Nagy L.G."/>
            <person name="Floudas D."/>
            <person name="Copeland A."/>
            <person name="Barry K.W."/>
            <person name="Cichocki N."/>
            <person name="Veneault-Fourrey C."/>
            <person name="LaButti K."/>
            <person name="Lindquist E.A."/>
            <person name="Lipzen A."/>
            <person name="Lundell T."/>
            <person name="Morin E."/>
            <person name="Murat C."/>
            <person name="Riley R."/>
            <person name="Ohm R."/>
            <person name="Sun H."/>
            <person name="Tunlid A."/>
            <person name="Henrissat B."/>
            <person name="Grigoriev I.V."/>
            <person name="Hibbett D.S."/>
            <person name="Martin F."/>
        </authorList>
    </citation>
    <scope>NUCLEOTIDE SEQUENCE [LARGE SCALE GENOMIC DNA]</scope>
    <source>
        <strain evidence="5">MAFF 305830</strain>
    </source>
</reference>
<evidence type="ECO:0000256" key="1">
    <source>
        <dbReference type="SAM" id="MobiDB-lite"/>
    </source>
</evidence>
<proteinExistence type="predicted"/>
<dbReference type="Proteomes" id="UP000054097">
    <property type="component" value="Unassembled WGS sequence"/>
</dbReference>
<gene>
    <name evidence="4" type="ORF">M408DRAFT_10314</name>
</gene>
<protein>
    <recommendedName>
        <fullName evidence="3">DUF6604 domain-containing protein</fullName>
    </recommendedName>
</protein>
<evidence type="ECO:0000313" key="4">
    <source>
        <dbReference type="EMBL" id="KIM25684.1"/>
    </source>
</evidence>
<feature type="domain" description="DUF6604" evidence="3">
    <location>
        <begin position="39"/>
        <end position="285"/>
    </location>
</feature>
<dbReference type="EMBL" id="KN824312">
    <property type="protein sequence ID" value="KIM25684.1"/>
    <property type="molecule type" value="Genomic_DNA"/>
</dbReference>
<feature type="compositionally biased region" description="Basic residues" evidence="1">
    <location>
        <begin position="196"/>
        <end position="210"/>
    </location>
</feature>
<feature type="region of interest" description="Disordered" evidence="1">
    <location>
        <begin position="704"/>
        <end position="724"/>
    </location>
</feature>
<feature type="region of interest" description="Disordered" evidence="1">
    <location>
        <begin position="442"/>
        <end position="462"/>
    </location>
</feature>
<dbReference type="Pfam" id="PF20253">
    <property type="entry name" value="DUF6604"/>
    <property type="match status" value="1"/>
</dbReference>
<dbReference type="AlphaFoldDB" id="A0A0C3B0F0"/>
<feature type="compositionally biased region" description="Polar residues" evidence="1">
    <location>
        <begin position="451"/>
        <end position="462"/>
    </location>
</feature>
<feature type="compositionally biased region" description="Polar residues" evidence="1">
    <location>
        <begin position="707"/>
        <end position="724"/>
    </location>
</feature>
<dbReference type="InterPro" id="IPR046539">
    <property type="entry name" value="DUF6604"/>
</dbReference>
<reference evidence="4 5" key="1">
    <citation type="submission" date="2014-04" db="EMBL/GenBank/DDBJ databases">
        <authorList>
            <consortium name="DOE Joint Genome Institute"/>
            <person name="Kuo A."/>
            <person name="Zuccaro A."/>
            <person name="Kohler A."/>
            <person name="Nagy L.G."/>
            <person name="Floudas D."/>
            <person name="Copeland A."/>
            <person name="Barry K.W."/>
            <person name="Cichocki N."/>
            <person name="Veneault-Fourrey C."/>
            <person name="LaButti K."/>
            <person name="Lindquist E.A."/>
            <person name="Lipzen A."/>
            <person name="Lundell T."/>
            <person name="Morin E."/>
            <person name="Murat C."/>
            <person name="Sun H."/>
            <person name="Tunlid A."/>
            <person name="Henrissat B."/>
            <person name="Grigoriev I.V."/>
            <person name="Hibbett D.S."/>
            <person name="Martin F."/>
            <person name="Nordberg H.P."/>
            <person name="Cantor M.N."/>
            <person name="Hua S.X."/>
        </authorList>
    </citation>
    <scope>NUCLEOTIDE SEQUENCE [LARGE SCALE GENOMIC DNA]</scope>
    <source>
        <strain evidence="4 5">MAFF 305830</strain>
    </source>
</reference>
<feature type="chain" id="PRO_5002161497" description="DUF6604 domain-containing protein" evidence="2">
    <location>
        <begin position="23"/>
        <end position="920"/>
    </location>
</feature>